<evidence type="ECO:0000313" key="3">
    <source>
        <dbReference type="EMBL" id="MBE9253335.1"/>
    </source>
</evidence>
<protein>
    <submittedName>
        <fullName evidence="3">DUF4351 domain-containing protein</fullName>
    </submittedName>
</protein>
<organism evidence="3 4">
    <name type="scientific">Synechocystis salina LEGE 00031</name>
    <dbReference type="NCBI Taxonomy" id="1828736"/>
    <lineage>
        <taxon>Bacteria</taxon>
        <taxon>Bacillati</taxon>
        <taxon>Cyanobacteriota</taxon>
        <taxon>Cyanophyceae</taxon>
        <taxon>Synechococcales</taxon>
        <taxon>Merismopediaceae</taxon>
        <taxon>Synechocystis</taxon>
    </lineage>
</organism>
<dbReference type="InterPro" id="IPR006842">
    <property type="entry name" value="Transposase_31"/>
</dbReference>
<dbReference type="Pfam" id="PF04754">
    <property type="entry name" value="Transposase_31"/>
    <property type="match status" value="1"/>
</dbReference>
<name>A0ABR9VPQ8_9SYNC</name>
<feature type="domain" description="DUF4351" evidence="2">
    <location>
        <begin position="238"/>
        <end position="295"/>
    </location>
</feature>
<dbReference type="PANTHER" id="PTHR35586">
    <property type="entry name" value="SLL1691 PROTEIN"/>
    <property type="match status" value="1"/>
</dbReference>
<dbReference type="RefSeq" id="WP_194019206.1">
    <property type="nucleotide sequence ID" value="NZ_JADEVV010000011.1"/>
</dbReference>
<comment type="caution">
    <text evidence="3">The sequence shown here is derived from an EMBL/GenBank/DDBJ whole genome shotgun (WGS) entry which is preliminary data.</text>
</comment>
<dbReference type="PANTHER" id="PTHR35586:SF1">
    <property type="entry name" value="SLL1691 PROTEIN"/>
    <property type="match status" value="1"/>
</dbReference>
<dbReference type="Pfam" id="PF14261">
    <property type="entry name" value="DUF4351"/>
    <property type="match status" value="1"/>
</dbReference>
<dbReference type="EMBL" id="JADEVV010000011">
    <property type="protein sequence ID" value="MBE9253335.1"/>
    <property type="molecule type" value="Genomic_DNA"/>
</dbReference>
<dbReference type="InterPro" id="IPR025587">
    <property type="entry name" value="DUF4351"/>
</dbReference>
<proteinExistence type="predicted"/>
<keyword evidence="4" id="KW-1185">Reference proteome</keyword>
<dbReference type="Proteomes" id="UP000658720">
    <property type="component" value="Unassembled WGS sequence"/>
</dbReference>
<accession>A0ABR9VPQ8</accession>
<sequence>MIDHDRLFKELLTTFFVEFLDLFFPQVLDYLDQDSLIFLDKEIFTDVTVGERYESDLIVQAKFKGQDAYFLIHVEAQATNQSQFNQRMFQYFARLHGKFSLPVYPIVIFSYDRPLKPAPQEYRVNFPDLLVLDFKYRVLQLNQLHWRDFLSQPNPVASALMAKMQIAPPDRAKVKAECLRLLVTLKLDPARMQLISGFVDTYLTLNQAEETIFKETIAEFSPPEQEDVMQLTTSWMLQGIERGQKSLLLKQIRHRFGELDEVNLTRIDTLTVPQLEQLGEVLLDCSDFTELKQWLAAQAGTPERKT</sequence>
<feature type="domain" description="Transposase (putative) YhgA-like" evidence="1">
    <location>
        <begin position="3"/>
        <end position="96"/>
    </location>
</feature>
<evidence type="ECO:0000259" key="1">
    <source>
        <dbReference type="Pfam" id="PF04754"/>
    </source>
</evidence>
<reference evidence="3 4" key="1">
    <citation type="submission" date="2020-10" db="EMBL/GenBank/DDBJ databases">
        <authorList>
            <person name="Castelo-Branco R."/>
            <person name="Eusebio N."/>
            <person name="Adriana R."/>
            <person name="Vieira A."/>
            <person name="Brugerolle De Fraissinette N."/>
            <person name="Rezende De Castro R."/>
            <person name="Schneider M.P."/>
            <person name="Vasconcelos V."/>
            <person name="Leao P.N."/>
        </authorList>
    </citation>
    <scope>NUCLEOTIDE SEQUENCE [LARGE SCALE GENOMIC DNA]</scope>
    <source>
        <strain evidence="3 4">LEGE 00031</strain>
    </source>
</reference>
<evidence type="ECO:0000259" key="2">
    <source>
        <dbReference type="Pfam" id="PF14261"/>
    </source>
</evidence>
<evidence type="ECO:0000313" key="4">
    <source>
        <dbReference type="Proteomes" id="UP000658720"/>
    </source>
</evidence>
<gene>
    <name evidence="3" type="ORF">IQ217_05535</name>
</gene>